<proteinExistence type="predicted"/>
<dbReference type="SMART" id="SM00225">
    <property type="entry name" value="BTB"/>
    <property type="match status" value="1"/>
</dbReference>
<dbReference type="Proteomes" id="UP000789375">
    <property type="component" value="Unassembled WGS sequence"/>
</dbReference>
<evidence type="ECO:0000259" key="1">
    <source>
        <dbReference type="PROSITE" id="PS50097"/>
    </source>
</evidence>
<reference evidence="3" key="1">
    <citation type="submission" date="2021-06" db="EMBL/GenBank/DDBJ databases">
        <authorList>
            <person name="Kallberg Y."/>
            <person name="Tangrot J."/>
            <person name="Rosling A."/>
        </authorList>
    </citation>
    <scope>NUCLEOTIDE SEQUENCE</scope>
    <source>
        <strain evidence="3">87-6 pot B 2015</strain>
    </source>
</reference>
<dbReference type="SUPFAM" id="SSF54695">
    <property type="entry name" value="POZ domain"/>
    <property type="match status" value="1"/>
</dbReference>
<dbReference type="SUPFAM" id="SSF49599">
    <property type="entry name" value="TRAF domain-like"/>
    <property type="match status" value="1"/>
</dbReference>
<protein>
    <submittedName>
        <fullName evidence="3">3855_t:CDS:1</fullName>
    </submittedName>
</protein>
<feature type="domain" description="BTB" evidence="1">
    <location>
        <begin position="233"/>
        <end position="301"/>
    </location>
</feature>
<comment type="caution">
    <text evidence="3">The sequence shown here is derived from an EMBL/GenBank/DDBJ whole genome shotgun (WGS) entry which is preliminary data.</text>
</comment>
<feature type="domain" description="MATH" evidence="2">
    <location>
        <begin position="45"/>
        <end position="206"/>
    </location>
</feature>
<evidence type="ECO:0000313" key="4">
    <source>
        <dbReference type="Proteomes" id="UP000789375"/>
    </source>
</evidence>
<gene>
    <name evidence="3" type="ORF">FMOSSE_LOCUS583</name>
</gene>
<dbReference type="EMBL" id="CAJVPP010000057">
    <property type="protein sequence ID" value="CAG8438197.1"/>
    <property type="molecule type" value="Genomic_DNA"/>
</dbReference>
<dbReference type="PROSITE" id="PS50144">
    <property type="entry name" value="MATH"/>
    <property type="match status" value="1"/>
</dbReference>
<evidence type="ECO:0000313" key="3">
    <source>
        <dbReference type="EMBL" id="CAG8438197.1"/>
    </source>
</evidence>
<evidence type="ECO:0000259" key="2">
    <source>
        <dbReference type="PROSITE" id="PS50144"/>
    </source>
</evidence>
<dbReference type="Gene3D" id="2.60.210.10">
    <property type="entry name" value="Apoptosis, Tumor Necrosis Factor Receptor Associated Protein 2, Chain A"/>
    <property type="match status" value="1"/>
</dbReference>
<dbReference type="PROSITE" id="PS50097">
    <property type="entry name" value="BTB"/>
    <property type="match status" value="1"/>
</dbReference>
<dbReference type="Pfam" id="PF00651">
    <property type="entry name" value="BTB"/>
    <property type="match status" value="1"/>
</dbReference>
<dbReference type="PANTHER" id="PTHR24413">
    <property type="entry name" value="SPECKLE-TYPE POZ PROTEIN"/>
    <property type="match status" value="1"/>
</dbReference>
<dbReference type="InterPro" id="IPR000210">
    <property type="entry name" value="BTB/POZ_dom"/>
</dbReference>
<dbReference type="InterPro" id="IPR011333">
    <property type="entry name" value="SKP1/BTB/POZ_sf"/>
</dbReference>
<dbReference type="CDD" id="cd00121">
    <property type="entry name" value="MATH"/>
    <property type="match status" value="1"/>
</dbReference>
<name>A0A9N8V1H3_FUNMO</name>
<keyword evidence="4" id="KW-1185">Reference proteome</keyword>
<sequence>MGGASFILQLTSYLTSLNPLRYLMPENTGLSRSTYYSQLQRNLPMGTFSWKVSSFQQYIKNCGTGDIFYSPRFTIPQLQSTYANTANYDNSPHISQWRLKVFPNGNDTYDYISAYLEAIQTPYEKRHNIKVRPAKFKLFLEMVDLNKNPRKNILIDSDTNHTILEHKFEFDNDESDLGYRRLCLINQLFPDGNKSRDIDLIFHVHFITCDDPLMDEALNINQNEKFFENGAFADVGFILDCGRVIKAHKIVLASGSAYFDKMLQGGWIEGTAKIIKLHNWKYETFKSILYYIYTHKLVNNDDIELLKEIYINSDMIGLVKLQNLAKMRLVQLISLDNWEQILLFGWEHDDLILKTCGLDFVSSNYPKIRNSDAMKTILDTRNIEWIEELMAVAMIKI</sequence>
<dbReference type="Gene3D" id="3.30.710.10">
    <property type="entry name" value="Potassium Channel Kv1.1, Chain A"/>
    <property type="match status" value="1"/>
</dbReference>
<organism evidence="3 4">
    <name type="scientific">Funneliformis mosseae</name>
    <name type="common">Endomycorrhizal fungus</name>
    <name type="synonym">Glomus mosseae</name>
    <dbReference type="NCBI Taxonomy" id="27381"/>
    <lineage>
        <taxon>Eukaryota</taxon>
        <taxon>Fungi</taxon>
        <taxon>Fungi incertae sedis</taxon>
        <taxon>Mucoromycota</taxon>
        <taxon>Glomeromycotina</taxon>
        <taxon>Glomeromycetes</taxon>
        <taxon>Glomerales</taxon>
        <taxon>Glomeraceae</taxon>
        <taxon>Funneliformis</taxon>
    </lineage>
</organism>
<dbReference type="AlphaFoldDB" id="A0A9N8V1H3"/>
<dbReference type="GO" id="GO:0030163">
    <property type="term" value="P:protein catabolic process"/>
    <property type="evidence" value="ECO:0007669"/>
    <property type="project" value="UniProtKB-ARBA"/>
</dbReference>
<dbReference type="InterPro" id="IPR002083">
    <property type="entry name" value="MATH/TRAF_dom"/>
</dbReference>
<accession>A0A9N8V1H3</accession>
<dbReference type="Pfam" id="PF22486">
    <property type="entry name" value="MATH_2"/>
    <property type="match status" value="1"/>
</dbReference>
<dbReference type="InterPro" id="IPR008974">
    <property type="entry name" value="TRAF-like"/>
</dbReference>